<dbReference type="EMBL" id="JAVRFH010000006">
    <property type="protein sequence ID" value="MDT0610271.1"/>
    <property type="molecule type" value="Genomic_DNA"/>
</dbReference>
<evidence type="ECO:0000313" key="4">
    <source>
        <dbReference type="Proteomes" id="UP001180724"/>
    </source>
</evidence>
<feature type="transmembrane region" description="Helical" evidence="2">
    <location>
        <begin position="158"/>
        <end position="175"/>
    </location>
</feature>
<keyword evidence="4" id="KW-1185">Reference proteome</keyword>
<keyword evidence="2" id="KW-0472">Membrane</keyword>
<evidence type="ECO:0000256" key="1">
    <source>
        <dbReference type="SAM" id="MobiDB-lite"/>
    </source>
</evidence>
<keyword evidence="2" id="KW-0812">Transmembrane</keyword>
<name>A0ABU3AJB3_9ACTN</name>
<comment type="caution">
    <text evidence="3">The sequence shown here is derived from an EMBL/GenBank/DDBJ whole genome shotgun (WGS) entry which is preliminary data.</text>
</comment>
<sequence length="186" mass="19729">MSFGDPNNPYGAPQGQQPPQGQPGYGYQQPQGHPGYGYPQAPPVQQPYGAAPTTMPGTVNTARVLLWVILGFQVIGTALFAISAVAVDKAKDDAAFEELADYSTGVLWGLMVLALVWGVWAAVLAAKFNSGGNGLRVTALVFGILTAILALYPFTVFGIVHLVFGILIAVFVGNSKGSAWFKRPRY</sequence>
<dbReference type="RefSeq" id="WP_311571780.1">
    <property type="nucleotide sequence ID" value="NZ_JAVRFH010000006.1"/>
</dbReference>
<feature type="transmembrane region" description="Helical" evidence="2">
    <location>
        <begin position="106"/>
        <end position="126"/>
    </location>
</feature>
<evidence type="ECO:0000313" key="3">
    <source>
        <dbReference type="EMBL" id="MDT0610271.1"/>
    </source>
</evidence>
<evidence type="ECO:0008006" key="5">
    <source>
        <dbReference type="Google" id="ProtNLM"/>
    </source>
</evidence>
<accession>A0ABU3AJB3</accession>
<feature type="region of interest" description="Disordered" evidence="1">
    <location>
        <begin position="1"/>
        <end position="49"/>
    </location>
</feature>
<feature type="transmembrane region" description="Helical" evidence="2">
    <location>
        <begin position="64"/>
        <end position="86"/>
    </location>
</feature>
<feature type="compositionally biased region" description="Low complexity" evidence="1">
    <location>
        <begin position="9"/>
        <end position="19"/>
    </location>
</feature>
<keyword evidence="2" id="KW-1133">Transmembrane helix</keyword>
<evidence type="ECO:0000256" key="2">
    <source>
        <dbReference type="SAM" id="Phobius"/>
    </source>
</evidence>
<feature type="transmembrane region" description="Helical" evidence="2">
    <location>
        <begin position="133"/>
        <end position="152"/>
    </location>
</feature>
<reference evidence="3" key="1">
    <citation type="submission" date="2024-05" db="EMBL/GenBank/DDBJ databases">
        <title>30 novel species of actinomycetes from the DSMZ collection.</title>
        <authorList>
            <person name="Nouioui I."/>
        </authorList>
    </citation>
    <scope>NUCLEOTIDE SEQUENCE</scope>
    <source>
        <strain evidence="3">DSM 40712</strain>
    </source>
</reference>
<dbReference type="Proteomes" id="UP001180724">
    <property type="component" value="Unassembled WGS sequence"/>
</dbReference>
<feature type="compositionally biased region" description="Low complexity" evidence="1">
    <location>
        <begin position="25"/>
        <end position="39"/>
    </location>
</feature>
<proteinExistence type="predicted"/>
<protein>
    <recommendedName>
        <fullName evidence="5">Integral membrane protein</fullName>
    </recommendedName>
</protein>
<organism evidence="3 4">
    <name type="scientific">Streptomyces lancefieldiae</name>
    <dbReference type="NCBI Taxonomy" id="3075520"/>
    <lineage>
        <taxon>Bacteria</taxon>
        <taxon>Bacillati</taxon>
        <taxon>Actinomycetota</taxon>
        <taxon>Actinomycetes</taxon>
        <taxon>Kitasatosporales</taxon>
        <taxon>Streptomycetaceae</taxon>
        <taxon>Streptomyces</taxon>
    </lineage>
</organism>
<gene>
    <name evidence="3" type="ORF">RM812_08520</name>
</gene>